<accession>A0A182MUW6</accession>
<sequence length="144" mass="15856">MIVGDMDVRALLVIVVGVTRASSLLGIRTNKRGGGERVWWHDRRTACCAVCQQQGVPVAARYRMLAGEDVTNATDAVSTVTVAAVATVTVASVTVHIYDITGREQATARNQHAPRRMPNVDRMPLDQLPEARTTSRTYRKWLPE</sequence>
<name>A0A182MUW6_9DIPT</name>
<dbReference type="EnsemblMetazoa" id="ACUA026815-RA">
    <property type="protein sequence ID" value="ACUA026815-PA"/>
    <property type="gene ID" value="ACUA026815"/>
</dbReference>
<evidence type="ECO:0000256" key="1">
    <source>
        <dbReference type="SAM" id="MobiDB-lite"/>
    </source>
</evidence>
<protein>
    <submittedName>
        <fullName evidence="2">Uncharacterized protein</fullName>
    </submittedName>
</protein>
<organism evidence="2 3">
    <name type="scientific">Anopheles culicifacies</name>
    <dbReference type="NCBI Taxonomy" id="139723"/>
    <lineage>
        <taxon>Eukaryota</taxon>
        <taxon>Metazoa</taxon>
        <taxon>Ecdysozoa</taxon>
        <taxon>Arthropoda</taxon>
        <taxon>Hexapoda</taxon>
        <taxon>Insecta</taxon>
        <taxon>Pterygota</taxon>
        <taxon>Neoptera</taxon>
        <taxon>Endopterygota</taxon>
        <taxon>Diptera</taxon>
        <taxon>Nematocera</taxon>
        <taxon>Culicoidea</taxon>
        <taxon>Culicidae</taxon>
        <taxon>Anophelinae</taxon>
        <taxon>Anopheles</taxon>
        <taxon>culicifacies species complex</taxon>
    </lineage>
</organism>
<reference evidence="2" key="2">
    <citation type="submission" date="2020-05" db="UniProtKB">
        <authorList>
            <consortium name="EnsemblMetazoa"/>
        </authorList>
    </citation>
    <scope>IDENTIFICATION</scope>
    <source>
        <strain evidence="2">A-37</strain>
    </source>
</reference>
<dbReference type="EMBL" id="AXCM01009678">
    <property type="status" value="NOT_ANNOTATED_CDS"/>
    <property type="molecule type" value="Genomic_DNA"/>
</dbReference>
<keyword evidence="3" id="KW-1185">Reference proteome</keyword>
<proteinExistence type="predicted"/>
<reference evidence="3" key="1">
    <citation type="submission" date="2013-09" db="EMBL/GenBank/DDBJ databases">
        <title>The Genome Sequence of Anopheles culicifacies species A.</title>
        <authorList>
            <consortium name="The Broad Institute Genomics Platform"/>
            <person name="Neafsey D.E."/>
            <person name="Besansky N."/>
            <person name="Howell P."/>
            <person name="Walton C."/>
            <person name="Young S.K."/>
            <person name="Zeng Q."/>
            <person name="Gargeya S."/>
            <person name="Fitzgerald M."/>
            <person name="Haas B."/>
            <person name="Abouelleil A."/>
            <person name="Allen A.W."/>
            <person name="Alvarado L."/>
            <person name="Arachchi H.M."/>
            <person name="Berlin A.M."/>
            <person name="Chapman S.B."/>
            <person name="Gainer-Dewar J."/>
            <person name="Goldberg J."/>
            <person name="Griggs A."/>
            <person name="Gujja S."/>
            <person name="Hansen M."/>
            <person name="Howarth C."/>
            <person name="Imamovic A."/>
            <person name="Ireland A."/>
            <person name="Larimer J."/>
            <person name="McCowan C."/>
            <person name="Murphy C."/>
            <person name="Pearson M."/>
            <person name="Poon T.W."/>
            <person name="Priest M."/>
            <person name="Roberts A."/>
            <person name="Saif S."/>
            <person name="Shea T."/>
            <person name="Sisk P."/>
            <person name="Sykes S."/>
            <person name="Wortman J."/>
            <person name="Nusbaum C."/>
            <person name="Birren B."/>
        </authorList>
    </citation>
    <scope>NUCLEOTIDE SEQUENCE [LARGE SCALE GENOMIC DNA]</scope>
    <source>
        <strain evidence="3">A-37</strain>
    </source>
</reference>
<evidence type="ECO:0000313" key="3">
    <source>
        <dbReference type="Proteomes" id="UP000075883"/>
    </source>
</evidence>
<feature type="region of interest" description="Disordered" evidence="1">
    <location>
        <begin position="106"/>
        <end position="144"/>
    </location>
</feature>
<evidence type="ECO:0000313" key="2">
    <source>
        <dbReference type="EnsemblMetazoa" id="ACUA026815-PA"/>
    </source>
</evidence>
<dbReference type="AlphaFoldDB" id="A0A182MUW6"/>
<dbReference type="VEuPathDB" id="VectorBase:ACUA026815"/>
<dbReference type="Proteomes" id="UP000075883">
    <property type="component" value="Unassembled WGS sequence"/>
</dbReference>